<dbReference type="InterPro" id="IPR018490">
    <property type="entry name" value="cNMP-bd_dom_sf"/>
</dbReference>
<gene>
    <name evidence="2" type="ORF">PQJ61_14855</name>
</gene>
<dbReference type="Pfam" id="PF13581">
    <property type="entry name" value="HATPase_c_2"/>
    <property type="match status" value="1"/>
</dbReference>
<evidence type="ECO:0000313" key="3">
    <source>
        <dbReference type="Proteomes" id="UP001221217"/>
    </source>
</evidence>
<dbReference type="InterPro" id="IPR036890">
    <property type="entry name" value="HATPase_C_sf"/>
</dbReference>
<dbReference type="InterPro" id="IPR003594">
    <property type="entry name" value="HATPase_dom"/>
</dbReference>
<dbReference type="InterPro" id="IPR000595">
    <property type="entry name" value="cNMP-bd_dom"/>
</dbReference>
<dbReference type="Proteomes" id="UP001221217">
    <property type="component" value="Unassembled WGS sequence"/>
</dbReference>
<accession>A0AAJ1IEZ4</accession>
<protein>
    <submittedName>
        <fullName evidence="2">ATP-binding protein</fullName>
    </submittedName>
</protein>
<comment type="caution">
    <text evidence="2">The sequence shown here is derived from an EMBL/GenBank/DDBJ whole genome shotgun (WGS) entry which is preliminary data.</text>
</comment>
<feature type="non-terminal residue" evidence="2">
    <location>
        <position position="1"/>
    </location>
</feature>
<name>A0AAJ1IEZ4_9SPIO</name>
<dbReference type="SUPFAM" id="SSF51206">
    <property type="entry name" value="cAMP-binding domain-like"/>
    <property type="match status" value="1"/>
</dbReference>
<evidence type="ECO:0000313" key="2">
    <source>
        <dbReference type="EMBL" id="MDC7228040.1"/>
    </source>
</evidence>
<evidence type="ECO:0000259" key="1">
    <source>
        <dbReference type="PROSITE" id="PS50042"/>
    </source>
</evidence>
<dbReference type="CDD" id="cd00038">
    <property type="entry name" value="CAP_ED"/>
    <property type="match status" value="1"/>
</dbReference>
<dbReference type="CDD" id="cd16936">
    <property type="entry name" value="HATPase_RsbW-like"/>
    <property type="match status" value="1"/>
</dbReference>
<dbReference type="GO" id="GO:0005524">
    <property type="term" value="F:ATP binding"/>
    <property type="evidence" value="ECO:0007669"/>
    <property type="project" value="UniProtKB-KW"/>
</dbReference>
<dbReference type="Pfam" id="PF00027">
    <property type="entry name" value="cNMP_binding"/>
    <property type="match status" value="1"/>
</dbReference>
<dbReference type="SMART" id="SM00100">
    <property type="entry name" value="cNMP"/>
    <property type="match status" value="1"/>
</dbReference>
<keyword evidence="2" id="KW-0067">ATP-binding</keyword>
<sequence>DNYQIIFQRGFASKIMESSSGSFSIPNDILAVPIYAGIAATSLAQSGKISPDKKMHLQLALAELIVNGIEHGNCEVTYEEKTEFMMNGGSVVELVAEKCRNRKIAKKMVHFDWETRNDLTKYAIRDEGDGFDVEALNNVLKSQDEFALHGRGIKMARNLSRDLYYNKKGNQVTMIIEHEEQDEQPFPIRFRKEEILEVERNDIIFREGEASDYLYYIAAGKFYVYHRRKRVGELNQNDIFMGEMSFLLSNQRNGTIKAADKGKLIKISRKAFVTLVRDYPYYGIFLSRLLARRLARSNEQNAMLTDRVKRLEANG</sequence>
<dbReference type="InterPro" id="IPR014710">
    <property type="entry name" value="RmlC-like_jellyroll"/>
</dbReference>
<reference evidence="2 3" key="1">
    <citation type="submission" date="2022-12" db="EMBL/GenBank/DDBJ databases">
        <title>Metagenome assembled genome from gulf of manar.</title>
        <authorList>
            <person name="Kohli P."/>
            <person name="Pk S."/>
            <person name="Venkata Ramana C."/>
            <person name="Sasikala C."/>
        </authorList>
    </citation>
    <scope>NUCLEOTIDE SEQUENCE [LARGE SCALE GENOMIC DNA]</scope>
    <source>
        <strain evidence="2">JB008</strain>
    </source>
</reference>
<dbReference type="PROSITE" id="PS50042">
    <property type="entry name" value="CNMP_BINDING_3"/>
    <property type="match status" value="1"/>
</dbReference>
<dbReference type="EMBL" id="JAQQAL010000040">
    <property type="protein sequence ID" value="MDC7228040.1"/>
    <property type="molecule type" value="Genomic_DNA"/>
</dbReference>
<organism evidence="2 3">
    <name type="scientific">Candidatus Thalassospirochaeta sargassi</name>
    <dbReference type="NCBI Taxonomy" id="3119039"/>
    <lineage>
        <taxon>Bacteria</taxon>
        <taxon>Pseudomonadati</taxon>
        <taxon>Spirochaetota</taxon>
        <taxon>Spirochaetia</taxon>
        <taxon>Spirochaetales</taxon>
        <taxon>Spirochaetaceae</taxon>
        <taxon>Candidatus Thalassospirochaeta</taxon>
    </lineage>
</organism>
<dbReference type="AlphaFoldDB" id="A0AAJ1IEZ4"/>
<dbReference type="Gene3D" id="2.60.120.10">
    <property type="entry name" value="Jelly Rolls"/>
    <property type="match status" value="1"/>
</dbReference>
<dbReference type="Gene3D" id="3.30.565.10">
    <property type="entry name" value="Histidine kinase-like ATPase, C-terminal domain"/>
    <property type="match status" value="1"/>
</dbReference>
<proteinExistence type="predicted"/>
<feature type="domain" description="Cyclic nucleotide-binding" evidence="1">
    <location>
        <begin position="175"/>
        <end position="276"/>
    </location>
</feature>
<keyword evidence="2" id="KW-0547">Nucleotide-binding</keyword>